<evidence type="ECO:0000313" key="1">
    <source>
        <dbReference type="EMBL" id="JAD99676.1"/>
    </source>
</evidence>
<proteinExistence type="predicted"/>
<dbReference type="EMBL" id="GBRH01198219">
    <property type="protein sequence ID" value="JAD99676.1"/>
    <property type="molecule type" value="Transcribed_RNA"/>
</dbReference>
<dbReference type="AlphaFoldDB" id="A0A0A9EHX6"/>
<name>A0A0A9EHX6_ARUDO</name>
<organism evidence="1">
    <name type="scientific">Arundo donax</name>
    <name type="common">Giant reed</name>
    <name type="synonym">Donax arundinaceus</name>
    <dbReference type="NCBI Taxonomy" id="35708"/>
    <lineage>
        <taxon>Eukaryota</taxon>
        <taxon>Viridiplantae</taxon>
        <taxon>Streptophyta</taxon>
        <taxon>Embryophyta</taxon>
        <taxon>Tracheophyta</taxon>
        <taxon>Spermatophyta</taxon>
        <taxon>Magnoliopsida</taxon>
        <taxon>Liliopsida</taxon>
        <taxon>Poales</taxon>
        <taxon>Poaceae</taxon>
        <taxon>PACMAD clade</taxon>
        <taxon>Arundinoideae</taxon>
        <taxon>Arundineae</taxon>
        <taxon>Arundo</taxon>
    </lineage>
</organism>
<sequence length="42" mass="4675">MFACSIFILIGPPPSISYSTVKKINIPNQLCRMLSIVIHSIQ</sequence>
<reference evidence="1" key="1">
    <citation type="submission" date="2014-09" db="EMBL/GenBank/DDBJ databases">
        <authorList>
            <person name="Magalhaes I.L.F."/>
            <person name="Oliveira U."/>
            <person name="Santos F.R."/>
            <person name="Vidigal T.H.D.A."/>
            <person name="Brescovit A.D."/>
            <person name="Santos A.J."/>
        </authorList>
    </citation>
    <scope>NUCLEOTIDE SEQUENCE</scope>
    <source>
        <tissue evidence="1">Shoot tissue taken approximately 20 cm above the soil surface</tissue>
    </source>
</reference>
<accession>A0A0A9EHX6</accession>
<reference evidence="1" key="2">
    <citation type="journal article" date="2015" name="Data Brief">
        <title>Shoot transcriptome of the giant reed, Arundo donax.</title>
        <authorList>
            <person name="Barrero R.A."/>
            <person name="Guerrero F.D."/>
            <person name="Moolhuijzen P."/>
            <person name="Goolsby J.A."/>
            <person name="Tidwell J."/>
            <person name="Bellgard S.E."/>
            <person name="Bellgard M.I."/>
        </authorList>
    </citation>
    <scope>NUCLEOTIDE SEQUENCE</scope>
    <source>
        <tissue evidence="1">Shoot tissue taken approximately 20 cm above the soil surface</tissue>
    </source>
</reference>
<protein>
    <submittedName>
        <fullName evidence="1">Uncharacterized protein</fullName>
    </submittedName>
</protein>